<protein>
    <submittedName>
        <fullName evidence="2">Maleylpyruvate isomerase N-terminal domain-containing protein</fullName>
    </submittedName>
</protein>
<gene>
    <name evidence="2" type="ORF">ACFQ1S_43050</name>
</gene>
<name>A0ABW3MMB6_9PSEU</name>
<dbReference type="Pfam" id="PF11716">
    <property type="entry name" value="MDMPI_N"/>
    <property type="match status" value="1"/>
</dbReference>
<feature type="domain" description="Mycothiol-dependent maleylpyruvate isomerase metal-binding" evidence="1">
    <location>
        <begin position="49"/>
        <end position="142"/>
    </location>
</feature>
<evidence type="ECO:0000313" key="3">
    <source>
        <dbReference type="Proteomes" id="UP001597045"/>
    </source>
</evidence>
<dbReference type="PANTHER" id="PTHR40758">
    <property type="entry name" value="CONSERVED PROTEIN"/>
    <property type="match status" value="1"/>
</dbReference>
<accession>A0ABW3MMB6</accession>
<keyword evidence="3" id="KW-1185">Reference proteome</keyword>
<dbReference type="EMBL" id="JBHTIS010003931">
    <property type="protein sequence ID" value="MFD1051863.1"/>
    <property type="molecule type" value="Genomic_DNA"/>
</dbReference>
<keyword evidence="2" id="KW-0413">Isomerase</keyword>
<feature type="non-terminal residue" evidence="2">
    <location>
        <position position="1"/>
    </location>
</feature>
<sequence>VEGLGRINFGHGLVDRNGITGDLAERIYEKMLAFSNFGFPESHALSFAHLVFASSYFKLYHPAAFCAALLLTPDSDRPTWPTPPDEWDELLTWWDTTRATMLDRLAAADPAKPVWGFVPEFRTVGWWGRRQAHETAIHRLDAEHAAHETVPTLIFDPEFASDGIDEVVAMMSPFRARVKRPEVTVEGTLLIHAAD</sequence>
<comment type="caution">
    <text evidence="2">The sequence shown here is derived from an EMBL/GenBank/DDBJ whole genome shotgun (WGS) entry which is preliminary data.</text>
</comment>
<dbReference type="InterPro" id="IPR034660">
    <property type="entry name" value="DinB/YfiT-like"/>
</dbReference>
<dbReference type="SUPFAM" id="SSF109854">
    <property type="entry name" value="DinB/YfiT-like putative metalloenzymes"/>
    <property type="match status" value="1"/>
</dbReference>
<feature type="non-terminal residue" evidence="2">
    <location>
        <position position="195"/>
    </location>
</feature>
<dbReference type="PANTHER" id="PTHR40758:SF1">
    <property type="entry name" value="CONSERVED PROTEIN"/>
    <property type="match status" value="1"/>
</dbReference>
<evidence type="ECO:0000259" key="1">
    <source>
        <dbReference type="Pfam" id="PF11716"/>
    </source>
</evidence>
<dbReference type="Proteomes" id="UP001597045">
    <property type="component" value="Unassembled WGS sequence"/>
</dbReference>
<evidence type="ECO:0000313" key="2">
    <source>
        <dbReference type="EMBL" id="MFD1051863.1"/>
    </source>
</evidence>
<organism evidence="2 3">
    <name type="scientific">Kibdelosporangium lantanae</name>
    <dbReference type="NCBI Taxonomy" id="1497396"/>
    <lineage>
        <taxon>Bacteria</taxon>
        <taxon>Bacillati</taxon>
        <taxon>Actinomycetota</taxon>
        <taxon>Actinomycetes</taxon>
        <taxon>Pseudonocardiales</taxon>
        <taxon>Pseudonocardiaceae</taxon>
        <taxon>Kibdelosporangium</taxon>
    </lineage>
</organism>
<reference evidence="3" key="1">
    <citation type="journal article" date="2019" name="Int. J. Syst. Evol. Microbiol.">
        <title>The Global Catalogue of Microorganisms (GCM) 10K type strain sequencing project: providing services to taxonomists for standard genome sequencing and annotation.</title>
        <authorList>
            <consortium name="The Broad Institute Genomics Platform"/>
            <consortium name="The Broad Institute Genome Sequencing Center for Infectious Disease"/>
            <person name="Wu L."/>
            <person name="Ma J."/>
        </authorList>
    </citation>
    <scope>NUCLEOTIDE SEQUENCE [LARGE SCALE GENOMIC DNA]</scope>
    <source>
        <strain evidence="3">JCM 31486</strain>
    </source>
</reference>
<dbReference type="InterPro" id="IPR024344">
    <property type="entry name" value="MDMPI_metal-binding"/>
</dbReference>
<dbReference type="GO" id="GO:0016853">
    <property type="term" value="F:isomerase activity"/>
    <property type="evidence" value="ECO:0007669"/>
    <property type="project" value="UniProtKB-KW"/>
</dbReference>
<proteinExistence type="predicted"/>